<sequence length="387" mass="43374">MFNRLNLSYFATTLGYWIALFFIPLVVLELTGSPLLMSVSYALDTLPYLLFTPIAGVVADKFDKKKLILLGEFCCFLAATVLFLLPFRAENAYLMIFLGFVISGFSAFHHPVFQSVLPELYAGQELPKVNGDIATISSLTGIIAPAVLGVLFAFLDNTRIALLIPLLYLLSAVSFWGIRYCFMPSEKPVRLIGDNLEAVAYLKKQPVLMRYSYLFFFVNFGLRMILAALIWIYTVHFELTKSMAAYHYIFIGLMSIIGAKTAGRYIVGRYSADSVIFYSSAAIAVLMFALLAFDHVLYLTFVWGWVSFFSMFIVVAYFTYRQTQTEHALLSRVVALTRLISYLAIPPAVMLSGWLLDTLGNQNWIYAVAGLVTLLPTVCLMGRKRGG</sequence>
<feature type="transmembrane region" description="Helical" evidence="6">
    <location>
        <begin position="363"/>
        <end position="382"/>
    </location>
</feature>
<dbReference type="PANTHER" id="PTHR23513">
    <property type="entry name" value="INTEGRAL MEMBRANE EFFLUX PROTEIN-RELATED"/>
    <property type="match status" value="1"/>
</dbReference>
<keyword evidence="4 6" id="KW-1133">Transmembrane helix</keyword>
<dbReference type="InterPro" id="IPR011701">
    <property type="entry name" value="MFS"/>
</dbReference>
<feature type="transmembrane region" description="Helical" evidence="6">
    <location>
        <begin position="67"/>
        <end position="87"/>
    </location>
</feature>
<comment type="subcellular location">
    <subcellularLocation>
        <location evidence="1">Cell membrane</location>
        <topology evidence="1">Multi-pass membrane protein</topology>
    </subcellularLocation>
</comment>
<evidence type="ECO:0000256" key="5">
    <source>
        <dbReference type="ARBA" id="ARBA00023136"/>
    </source>
</evidence>
<dbReference type="GO" id="GO:0005886">
    <property type="term" value="C:plasma membrane"/>
    <property type="evidence" value="ECO:0007669"/>
    <property type="project" value="UniProtKB-SubCell"/>
</dbReference>
<name>A0A9X4E0H3_9NEIS</name>
<feature type="transmembrane region" description="Helical" evidence="6">
    <location>
        <begin position="160"/>
        <end position="182"/>
    </location>
</feature>
<dbReference type="GO" id="GO:0022857">
    <property type="term" value="F:transmembrane transporter activity"/>
    <property type="evidence" value="ECO:0007669"/>
    <property type="project" value="InterPro"/>
</dbReference>
<evidence type="ECO:0000256" key="4">
    <source>
        <dbReference type="ARBA" id="ARBA00022989"/>
    </source>
</evidence>
<dbReference type="SUPFAM" id="SSF103473">
    <property type="entry name" value="MFS general substrate transporter"/>
    <property type="match status" value="1"/>
</dbReference>
<dbReference type="CDD" id="cd06173">
    <property type="entry name" value="MFS_MefA_like"/>
    <property type="match status" value="1"/>
</dbReference>
<feature type="transmembrane region" description="Helical" evidence="6">
    <location>
        <begin position="93"/>
        <end position="113"/>
    </location>
</feature>
<keyword evidence="9" id="KW-1185">Reference proteome</keyword>
<proteinExistence type="predicted"/>
<evidence type="ECO:0000256" key="2">
    <source>
        <dbReference type="ARBA" id="ARBA00022475"/>
    </source>
</evidence>
<evidence type="ECO:0000256" key="1">
    <source>
        <dbReference type="ARBA" id="ARBA00004651"/>
    </source>
</evidence>
<dbReference type="EMBL" id="CP146598">
    <property type="protein sequence ID" value="WWY03508.1"/>
    <property type="molecule type" value="Genomic_DNA"/>
</dbReference>
<feature type="transmembrane region" description="Helical" evidence="6">
    <location>
        <begin position="245"/>
        <end position="263"/>
    </location>
</feature>
<keyword evidence="5 6" id="KW-0472">Membrane</keyword>
<protein>
    <submittedName>
        <fullName evidence="7">MFS transporter</fullName>
    </submittedName>
</protein>
<dbReference type="AlphaFoldDB" id="A0A9X4E0H3"/>
<reference evidence="8" key="2">
    <citation type="submission" date="2024-02" db="EMBL/GenBank/DDBJ databases">
        <title>Neisseria leonii sp. nov.</title>
        <authorList>
            <person name="Boutroux M."/>
            <person name="Favre-Rochex S."/>
            <person name="Gorgette O."/>
            <person name="Touak G."/>
            <person name="Muhle E."/>
            <person name="Chesneau O."/>
            <person name="Clermont D."/>
            <person name="Rahi P."/>
        </authorList>
    </citation>
    <scope>NUCLEOTIDE SEQUENCE</scope>
    <source>
        <strain evidence="8">51.81</strain>
    </source>
</reference>
<evidence type="ECO:0000256" key="6">
    <source>
        <dbReference type="SAM" id="Phobius"/>
    </source>
</evidence>
<dbReference type="RefSeq" id="WP_274584397.1">
    <property type="nucleotide sequence ID" value="NZ_CP145811.1"/>
</dbReference>
<organism evidence="7">
    <name type="scientific">Neisseria leonii</name>
    <dbReference type="NCBI Taxonomy" id="2995413"/>
    <lineage>
        <taxon>Bacteria</taxon>
        <taxon>Pseudomonadati</taxon>
        <taxon>Pseudomonadota</taxon>
        <taxon>Betaproteobacteria</taxon>
        <taxon>Neisseriales</taxon>
        <taxon>Neisseriaceae</taxon>
        <taxon>Neisseria</taxon>
    </lineage>
</organism>
<evidence type="ECO:0000313" key="8">
    <source>
        <dbReference type="EMBL" id="WWY03508.1"/>
    </source>
</evidence>
<evidence type="ECO:0000313" key="7">
    <source>
        <dbReference type="EMBL" id="MDD9327111.1"/>
    </source>
</evidence>
<dbReference type="EMBL" id="JAPQFL010000001">
    <property type="protein sequence ID" value="MDD9327111.1"/>
    <property type="molecule type" value="Genomic_DNA"/>
</dbReference>
<feature type="transmembrane region" description="Helical" evidence="6">
    <location>
        <begin position="339"/>
        <end position="357"/>
    </location>
</feature>
<feature type="transmembrane region" description="Helical" evidence="6">
    <location>
        <begin position="213"/>
        <end position="233"/>
    </location>
</feature>
<feature type="transmembrane region" description="Helical" evidence="6">
    <location>
        <begin position="299"/>
        <end position="318"/>
    </location>
</feature>
<feature type="transmembrane region" description="Helical" evidence="6">
    <location>
        <begin position="275"/>
        <end position="293"/>
    </location>
</feature>
<feature type="transmembrane region" description="Helical" evidence="6">
    <location>
        <begin position="7"/>
        <end position="27"/>
    </location>
</feature>
<evidence type="ECO:0000313" key="9">
    <source>
        <dbReference type="Proteomes" id="UP001149607"/>
    </source>
</evidence>
<keyword evidence="2" id="KW-1003">Cell membrane</keyword>
<keyword evidence="3 6" id="KW-0812">Transmembrane</keyword>
<reference evidence="7" key="1">
    <citation type="submission" date="2022-10" db="EMBL/GenBank/DDBJ databases">
        <authorList>
            <person name="Boutroux M."/>
        </authorList>
    </citation>
    <scope>NUCLEOTIDE SEQUENCE</scope>
    <source>
        <strain evidence="7">51.81</strain>
    </source>
</reference>
<evidence type="ECO:0000256" key="3">
    <source>
        <dbReference type="ARBA" id="ARBA00022692"/>
    </source>
</evidence>
<accession>A0A9X4E0H3</accession>
<dbReference type="InterPro" id="IPR036259">
    <property type="entry name" value="MFS_trans_sf"/>
</dbReference>
<dbReference type="Gene3D" id="1.20.1250.20">
    <property type="entry name" value="MFS general substrate transporter like domains"/>
    <property type="match status" value="1"/>
</dbReference>
<dbReference type="PANTHER" id="PTHR23513:SF6">
    <property type="entry name" value="MAJOR FACILITATOR SUPERFAMILY ASSOCIATED DOMAIN-CONTAINING PROTEIN"/>
    <property type="match status" value="1"/>
</dbReference>
<dbReference type="Pfam" id="PF07690">
    <property type="entry name" value="MFS_1"/>
    <property type="match status" value="1"/>
</dbReference>
<feature type="transmembrane region" description="Helical" evidence="6">
    <location>
        <begin position="133"/>
        <end position="154"/>
    </location>
</feature>
<dbReference type="Proteomes" id="UP001149607">
    <property type="component" value="Chromosome"/>
</dbReference>
<feature type="transmembrane region" description="Helical" evidence="6">
    <location>
        <begin position="39"/>
        <end position="60"/>
    </location>
</feature>
<gene>
    <name evidence="7" type="ORF">ORY91_000492</name>
    <name evidence="8" type="ORF">V9W64_01830</name>
</gene>